<organism evidence="1">
    <name type="scientific">Rhizophora mucronata</name>
    <name type="common">Asiatic mangrove</name>
    <dbReference type="NCBI Taxonomy" id="61149"/>
    <lineage>
        <taxon>Eukaryota</taxon>
        <taxon>Viridiplantae</taxon>
        <taxon>Streptophyta</taxon>
        <taxon>Embryophyta</taxon>
        <taxon>Tracheophyta</taxon>
        <taxon>Spermatophyta</taxon>
        <taxon>Magnoliopsida</taxon>
        <taxon>eudicotyledons</taxon>
        <taxon>Gunneridae</taxon>
        <taxon>Pentapetalae</taxon>
        <taxon>rosids</taxon>
        <taxon>fabids</taxon>
        <taxon>Malpighiales</taxon>
        <taxon>Rhizophoraceae</taxon>
        <taxon>Rhizophora</taxon>
    </lineage>
</organism>
<accession>A0A2P2LTX4</accession>
<dbReference type="EMBL" id="GGEC01040942">
    <property type="protein sequence ID" value="MBX21426.1"/>
    <property type="molecule type" value="Transcribed_RNA"/>
</dbReference>
<sequence>MCSFILSIMRTSSICSCMQLVFS</sequence>
<reference evidence="1" key="1">
    <citation type="submission" date="2018-02" db="EMBL/GenBank/DDBJ databases">
        <title>Rhizophora mucronata_Transcriptome.</title>
        <authorList>
            <person name="Meera S.P."/>
            <person name="Sreeshan A."/>
            <person name="Augustine A."/>
        </authorList>
    </citation>
    <scope>NUCLEOTIDE SEQUENCE</scope>
    <source>
        <tissue evidence="1">Leaf</tissue>
    </source>
</reference>
<name>A0A2P2LTX4_RHIMU</name>
<protein>
    <submittedName>
        <fullName evidence="1">Uncharacterized protein</fullName>
    </submittedName>
</protein>
<dbReference type="AlphaFoldDB" id="A0A2P2LTX4"/>
<proteinExistence type="predicted"/>
<evidence type="ECO:0000313" key="1">
    <source>
        <dbReference type="EMBL" id="MBX21426.1"/>
    </source>
</evidence>